<keyword evidence="1" id="KW-0812">Transmembrane</keyword>
<feature type="transmembrane region" description="Helical" evidence="1">
    <location>
        <begin position="81"/>
        <end position="101"/>
    </location>
</feature>
<evidence type="ECO:0000313" key="2">
    <source>
        <dbReference type="EMBL" id="OFJ53372.1"/>
    </source>
</evidence>
<keyword evidence="1" id="KW-0472">Membrane</keyword>
<feature type="transmembrane region" description="Helical" evidence="1">
    <location>
        <begin position="55"/>
        <end position="74"/>
    </location>
</feature>
<dbReference type="RefSeq" id="WP_070353514.1">
    <property type="nucleotide sequence ID" value="NZ_CP043474.1"/>
</dbReference>
<dbReference type="AlphaFoldDB" id="A0A1E8Q456"/>
<evidence type="ECO:0000313" key="3">
    <source>
        <dbReference type="Proteomes" id="UP000178953"/>
    </source>
</evidence>
<feature type="transmembrane region" description="Helical" evidence="1">
    <location>
        <begin position="7"/>
        <end position="25"/>
    </location>
</feature>
<name>A0A1E8Q456_9MYCO</name>
<comment type="caution">
    <text evidence="2">The sequence shown here is derived from an EMBL/GenBank/DDBJ whole genome shotgun (WGS) entry which is preliminary data.</text>
</comment>
<dbReference type="EMBL" id="MCHX01000026">
    <property type="protein sequence ID" value="OFJ53372.1"/>
    <property type="molecule type" value="Genomic_DNA"/>
</dbReference>
<evidence type="ECO:0008006" key="4">
    <source>
        <dbReference type="Google" id="ProtNLM"/>
    </source>
</evidence>
<gene>
    <name evidence="2" type="ORF">BEL07_12975</name>
</gene>
<proteinExistence type="predicted"/>
<keyword evidence="3" id="KW-1185">Reference proteome</keyword>
<sequence length="149" mass="14923">MGSLRAGWIVVLCAAVLLVSTWLPWLTTTADGGGRATAIGGQVGSIGVPPAGFGVGQLIVLLSATLVVAAAMAARGLSARLASTAALAISVCIAVLVLWYYRLYASPPVAPGYGLYVGAAVTALAVALSVLTMVAAWSRAARGLSARRA</sequence>
<dbReference type="Proteomes" id="UP000178953">
    <property type="component" value="Unassembled WGS sequence"/>
</dbReference>
<organism evidence="2 3">
    <name type="scientific">Mycolicibacterium grossiae</name>
    <dbReference type="NCBI Taxonomy" id="1552759"/>
    <lineage>
        <taxon>Bacteria</taxon>
        <taxon>Bacillati</taxon>
        <taxon>Actinomycetota</taxon>
        <taxon>Actinomycetes</taxon>
        <taxon>Mycobacteriales</taxon>
        <taxon>Mycobacteriaceae</taxon>
        <taxon>Mycolicibacterium</taxon>
    </lineage>
</organism>
<accession>A0A1E8Q456</accession>
<reference evidence="2 3" key="1">
    <citation type="submission" date="2016-09" db="EMBL/GenBank/DDBJ databases">
        <title>genome sequence of Mycobacterium sp. 739 SCH.</title>
        <authorList>
            <person name="Greninger A.L."/>
            <person name="Qin X."/>
            <person name="Jerome K."/>
            <person name="Vora S."/>
            <person name="Quinn K."/>
        </authorList>
    </citation>
    <scope>NUCLEOTIDE SEQUENCE [LARGE SCALE GENOMIC DNA]</scope>
    <source>
        <strain evidence="2 3">SCH</strain>
    </source>
</reference>
<protein>
    <recommendedName>
        <fullName evidence="4">Transmembrane protein</fullName>
    </recommendedName>
</protein>
<feature type="transmembrane region" description="Helical" evidence="1">
    <location>
        <begin position="113"/>
        <end position="138"/>
    </location>
</feature>
<evidence type="ECO:0000256" key="1">
    <source>
        <dbReference type="SAM" id="Phobius"/>
    </source>
</evidence>
<keyword evidence="1" id="KW-1133">Transmembrane helix</keyword>